<evidence type="ECO:0000313" key="3">
    <source>
        <dbReference type="Proteomes" id="UP001189429"/>
    </source>
</evidence>
<dbReference type="Proteomes" id="UP001189429">
    <property type="component" value="Unassembled WGS sequence"/>
</dbReference>
<feature type="region of interest" description="Disordered" evidence="1">
    <location>
        <begin position="73"/>
        <end position="113"/>
    </location>
</feature>
<name>A0ABN9US32_9DINO</name>
<evidence type="ECO:0000256" key="1">
    <source>
        <dbReference type="SAM" id="MobiDB-lite"/>
    </source>
</evidence>
<reference evidence="2" key="1">
    <citation type="submission" date="2023-10" db="EMBL/GenBank/DDBJ databases">
        <authorList>
            <person name="Chen Y."/>
            <person name="Shah S."/>
            <person name="Dougan E. K."/>
            <person name="Thang M."/>
            <person name="Chan C."/>
        </authorList>
    </citation>
    <scope>NUCLEOTIDE SEQUENCE [LARGE SCALE GENOMIC DNA]</scope>
</reference>
<sequence length="163" mass="16015">MAGGQGPVWKDPVASPGLPAELGASCAGASWSATRSTGPASPGAAALERMCLGASDYSAASAGLAAYQQLRRADAHFPSPPPAAPRAHCGGSAALRQAGASAPASWMPRSPELGRSFSNPAMMLAQSRSSDGAWARAAARAASPAAAALSGWPGRGTAHAPVA</sequence>
<accession>A0ABN9US32</accession>
<comment type="caution">
    <text evidence="2">The sequence shown here is derived from an EMBL/GenBank/DDBJ whole genome shotgun (WGS) entry which is preliminary data.</text>
</comment>
<feature type="non-terminal residue" evidence="2">
    <location>
        <position position="163"/>
    </location>
</feature>
<proteinExistence type="predicted"/>
<organism evidence="2 3">
    <name type="scientific">Prorocentrum cordatum</name>
    <dbReference type="NCBI Taxonomy" id="2364126"/>
    <lineage>
        <taxon>Eukaryota</taxon>
        <taxon>Sar</taxon>
        <taxon>Alveolata</taxon>
        <taxon>Dinophyceae</taxon>
        <taxon>Prorocentrales</taxon>
        <taxon>Prorocentraceae</taxon>
        <taxon>Prorocentrum</taxon>
    </lineage>
</organism>
<keyword evidence="3" id="KW-1185">Reference proteome</keyword>
<protein>
    <submittedName>
        <fullName evidence="2">Uncharacterized protein</fullName>
    </submittedName>
</protein>
<gene>
    <name evidence="2" type="ORF">PCOR1329_LOCUS50708</name>
</gene>
<dbReference type="EMBL" id="CAUYUJ010016138">
    <property type="protein sequence ID" value="CAK0862243.1"/>
    <property type="molecule type" value="Genomic_DNA"/>
</dbReference>
<evidence type="ECO:0000313" key="2">
    <source>
        <dbReference type="EMBL" id="CAK0862243.1"/>
    </source>
</evidence>